<dbReference type="AlphaFoldDB" id="A0AAW1CHJ6"/>
<accession>A0AAW1CHJ6</accession>
<comment type="similarity">
    <text evidence="2">Belongs to the TMEM192 family.</text>
</comment>
<evidence type="ECO:0000256" key="6">
    <source>
        <dbReference type="ARBA" id="ARBA00023136"/>
    </source>
</evidence>
<comment type="subcellular location">
    <subcellularLocation>
        <location evidence="1">Membrane</location>
        <topology evidence="1">Multi-pass membrane protein</topology>
    </subcellularLocation>
</comment>
<evidence type="ECO:0000256" key="5">
    <source>
        <dbReference type="ARBA" id="ARBA00022989"/>
    </source>
</evidence>
<dbReference type="EMBL" id="JAPXFL010000013">
    <property type="protein sequence ID" value="KAK9497929.1"/>
    <property type="molecule type" value="Genomic_DNA"/>
</dbReference>
<dbReference type="Pfam" id="PF14802">
    <property type="entry name" value="TMEM192"/>
    <property type="match status" value="1"/>
</dbReference>
<keyword evidence="5 7" id="KW-1133">Transmembrane helix</keyword>
<dbReference type="PANTHER" id="PTHR31592">
    <property type="entry name" value="TRANSMEMBRANE PROTEIN 192"/>
    <property type="match status" value="1"/>
</dbReference>
<reference evidence="8 9" key="1">
    <citation type="submission" date="2022-12" db="EMBL/GenBank/DDBJ databases">
        <title>Chromosome-level genome assembly of true bugs.</title>
        <authorList>
            <person name="Ma L."/>
            <person name="Li H."/>
        </authorList>
    </citation>
    <scope>NUCLEOTIDE SEQUENCE [LARGE SCALE GENOMIC DNA]</scope>
    <source>
        <strain evidence="8">Lab_2022b</strain>
    </source>
</reference>
<evidence type="ECO:0000313" key="8">
    <source>
        <dbReference type="EMBL" id="KAK9497929.1"/>
    </source>
</evidence>
<feature type="transmembrane region" description="Helical" evidence="7">
    <location>
        <begin position="32"/>
        <end position="52"/>
    </location>
</feature>
<evidence type="ECO:0000256" key="1">
    <source>
        <dbReference type="ARBA" id="ARBA00004141"/>
    </source>
</evidence>
<evidence type="ECO:0000256" key="2">
    <source>
        <dbReference type="ARBA" id="ARBA00006314"/>
    </source>
</evidence>
<keyword evidence="4 7" id="KW-0812">Transmembrane</keyword>
<dbReference type="Proteomes" id="UP001461498">
    <property type="component" value="Unassembled WGS sequence"/>
</dbReference>
<protein>
    <recommendedName>
        <fullName evidence="3">Transmembrane protein 192</fullName>
    </recommendedName>
</protein>
<feature type="transmembrane region" description="Helical" evidence="7">
    <location>
        <begin position="112"/>
        <end position="131"/>
    </location>
</feature>
<dbReference type="GO" id="GO:0005765">
    <property type="term" value="C:lysosomal membrane"/>
    <property type="evidence" value="ECO:0007669"/>
    <property type="project" value="TreeGrafter"/>
</dbReference>
<evidence type="ECO:0000256" key="4">
    <source>
        <dbReference type="ARBA" id="ARBA00022692"/>
    </source>
</evidence>
<evidence type="ECO:0000256" key="7">
    <source>
        <dbReference type="SAM" id="Phobius"/>
    </source>
</evidence>
<feature type="transmembrane region" description="Helical" evidence="7">
    <location>
        <begin position="151"/>
        <end position="171"/>
    </location>
</feature>
<dbReference type="InterPro" id="IPR029399">
    <property type="entry name" value="TMEM192"/>
</dbReference>
<evidence type="ECO:0000256" key="3">
    <source>
        <dbReference type="ARBA" id="ARBA00014635"/>
    </source>
</evidence>
<keyword evidence="6 7" id="KW-0472">Membrane</keyword>
<evidence type="ECO:0000313" key="9">
    <source>
        <dbReference type="Proteomes" id="UP001461498"/>
    </source>
</evidence>
<sequence length="264" mass="30265">MNTSADQLVSQCHNEIESVESDNFKPLGTRKVALFHLVLACSLEILVIVLFLSRENSQNACGQIIVILFSQTSLWIISYIFDAHYRHTHNLILRLRGHLSECRSLDRYSSRLLQVITIGNAVIICALGILFQLNTGEICHYNNYFSPTYIIFYLFSAEIVILFPNLITYILNVHFFNVVRPLSDVENYEWWSTSGSNSRSEIELSMDCDTITGCLEKQADLIYYYKSANKDLSKKLYEIQNRLQSGVYSNDGCPAHRTSEIHMP</sequence>
<organism evidence="8 9">
    <name type="scientific">Rhynocoris fuscipes</name>
    <dbReference type="NCBI Taxonomy" id="488301"/>
    <lineage>
        <taxon>Eukaryota</taxon>
        <taxon>Metazoa</taxon>
        <taxon>Ecdysozoa</taxon>
        <taxon>Arthropoda</taxon>
        <taxon>Hexapoda</taxon>
        <taxon>Insecta</taxon>
        <taxon>Pterygota</taxon>
        <taxon>Neoptera</taxon>
        <taxon>Paraneoptera</taxon>
        <taxon>Hemiptera</taxon>
        <taxon>Heteroptera</taxon>
        <taxon>Panheteroptera</taxon>
        <taxon>Cimicomorpha</taxon>
        <taxon>Reduviidae</taxon>
        <taxon>Harpactorinae</taxon>
        <taxon>Harpactorini</taxon>
        <taxon>Rhynocoris</taxon>
    </lineage>
</organism>
<dbReference type="GO" id="GO:0005770">
    <property type="term" value="C:late endosome"/>
    <property type="evidence" value="ECO:0007669"/>
    <property type="project" value="TreeGrafter"/>
</dbReference>
<dbReference type="PANTHER" id="PTHR31592:SF1">
    <property type="entry name" value="TRANSMEMBRANE PROTEIN 192"/>
    <property type="match status" value="1"/>
</dbReference>
<name>A0AAW1CHJ6_9HEMI</name>
<feature type="transmembrane region" description="Helical" evidence="7">
    <location>
        <begin position="64"/>
        <end position="81"/>
    </location>
</feature>
<gene>
    <name evidence="8" type="ORF">O3M35_003827</name>
</gene>
<keyword evidence="9" id="KW-1185">Reference proteome</keyword>
<comment type="caution">
    <text evidence="8">The sequence shown here is derived from an EMBL/GenBank/DDBJ whole genome shotgun (WGS) entry which is preliminary data.</text>
</comment>
<proteinExistence type="inferred from homology"/>